<accession>A0AAQ3R7M6</accession>
<evidence type="ECO:0000256" key="9">
    <source>
        <dbReference type="ARBA" id="ARBA00022792"/>
    </source>
</evidence>
<evidence type="ECO:0000256" key="7">
    <source>
        <dbReference type="ARBA" id="ARBA00022723"/>
    </source>
</evidence>
<dbReference type="SUPFAM" id="SSF103506">
    <property type="entry name" value="Mitochondrial carrier"/>
    <property type="match status" value="1"/>
</dbReference>
<evidence type="ECO:0000313" key="18">
    <source>
        <dbReference type="EMBL" id="WPH04506.1"/>
    </source>
</evidence>
<keyword evidence="8" id="KW-0677">Repeat</keyword>
<evidence type="ECO:0000256" key="5">
    <source>
        <dbReference type="ARBA" id="ARBA00022448"/>
    </source>
</evidence>
<dbReference type="Pfam" id="PF13499">
    <property type="entry name" value="EF-hand_7"/>
    <property type="match status" value="2"/>
</dbReference>
<dbReference type="GO" id="GO:0055085">
    <property type="term" value="P:transmembrane transport"/>
    <property type="evidence" value="ECO:0007669"/>
    <property type="project" value="InterPro"/>
</dbReference>
<proteinExistence type="inferred from homology"/>
<evidence type="ECO:0000256" key="10">
    <source>
        <dbReference type="ARBA" id="ARBA00022837"/>
    </source>
</evidence>
<evidence type="ECO:0000256" key="15">
    <source>
        <dbReference type="SAM" id="MobiDB-lite"/>
    </source>
</evidence>
<keyword evidence="13 14" id="KW-0472">Membrane</keyword>
<keyword evidence="7" id="KW-0479">Metal-binding</keyword>
<sequence length="614" mass="67348">MDGESSDERDARHRRLWEKLDTKKKGNLDLPALKNGLVKMNHPLKDADNLIRDMLLAADVNHDGRITYDEFVRFCTSTEQELWALFQSIDKDHNGNLDMNELASAFERAGVAVSNKRLDRFFSYIDKNHDGTIDFAEWRGMLAPPSASQPAPLTCTSHADFLLFIPTNSPGLKAVFSYYTNTVKLSSEGDVLLSDEAVTSLGMTLSFLKTSLFGAITQLVQPPRNPRHQQQTEYGSGNDAQTASPTGLTGRKTSFELVFDEYEDDRKAGVVGEEDDPYIPLRPTRRKEERLKLTDFVPDVGYFIAGGLSGITSRTVTAPLDRLKVYLIAQTGTSEAVQAAKSGAAVEATKAGMSTLKRACQELWAAGGIRSLFAGNGLNVVKVMPESAVKFGSYEASKRAVARLEGHDEPRNISSVSQFVAGGLAGMISQAVVYPLDTLKFRMQCEVVPGGERGNRLIWHTAQKMWARNGIVAFYRGLPMGLVGMFPYAAIDLFTFETLKKKLTARNMKLTGAKHEEDALPNNFTLAIMGGCSGAIGASVVYPLNLLRTRLQSQGTAGHPRTYTGIVDVTRQTLKGEGVRGLFKGLTPNLLKVVPAVSITYVVYENTKKALHLH</sequence>
<dbReference type="FunFam" id="1.50.40.10:FF:000016">
    <property type="entry name" value="Solute carrier family 25 member 23"/>
    <property type="match status" value="1"/>
</dbReference>
<dbReference type="InterPro" id="IPR018247">
    <property type="entry name" value="EF_Hand_1_Ca_BS"/>
</dbReference>
<evidence type="ECO:0000256" key="14">
    <source>
        <dbReference type="PROSITE-ProRule" id="PRU00282"/>
    </source>
</evidence>
<dbReference type="InterPro" id="IPR023395">
    <property type="entry name" value="MCP_dom_sf"/>
</dbReference>
<dbReference type="PANTHER" id="PTHR24089">
    <property type="entry name" value="SOLUTE CARRIER FAMILY 25"/>
    <property type="match status" value="1"/>
</dbReference>
<feature type="repeat" description="Solcar" evidence="14">
    <location>
        <begin position="297"/>
        <end position="400"/>
    </location>
</feature>
<evidence type="ECO:0000256" key="4">
    <source>
        <dbReference type="ARBA" id="ARBA00021935"/>
    </source>
</evidence>
<reference evidence="18 19" key="1">
    <citation type="submission" date="2023-11" db="EMBL/GenBank/DDBJ databases">
        <title>An acidophilic fungus is an integral part of prey digestion in a carnivorous sundew plant.</title>
        <authorList>
            <person name="Tsai I.J."/>
        </authorList>
    </citation>
    <scope>NUCLEOTIDE SEQUENCE [LARGE SCALE GENOMIC DNA]</scope>
    <source>
        <strain evidence="18">169a</strain>
    </source>
</reference>
<evidence type="ECO:0000256" key="6">
    <source>
        <dbReference type="ARBA" id="ARBA00022692"/>
    </source>
</evidence>
<dbReference type="CDD" id="cd00051">
    <property type="entry name" value="EFh"/>
    <property type="match status" value="1"/>
</dbReference>
<dbReference type="Gene3D" id="1.50.40.10">
    <property type="entry name" value="Mitochondrial carrier domain"/>
    <property type="match status" value="1"/>
</dbReference>
<evidence type="ECO:0000259" key="17">
    <source>
        <dbReference type="PROSITE" id="PS50222"/>
    </source>
</evidence>
<keyword evidence="6 14" id="KW-0812">Transmembrane</keyword>
<name>A0AAQ3R7M6_9PEZI</name>
<dbReference type="PRINTS" id="PR00926">
    <property type="entry name" value="MITOCARRIER"/>
</dbReference>
<dbReference type="InterPro" id="IPR011992">
    <property type="entry name" value="EF-hand-dom_pair"/>
</dbReference>
<evidence type="ECO:0000256" key="16">
    <source>
        <dbReference type="SAM" id="Phobius"/>
    </source>
</evidence>
<feature type="repeat" description="Solcar" evidence="14">
    <location>
        <begin position="413"/>
        <end position="502"/>
    </location>
</feature>
<evidence type="ECO:0000256" key="11">
    <source>
        <dbReference type="ARBA" id="ARBA00022989"/>
    </source>
</evidence>
<dbReference type="InterPro" id="IPR002048">
    <property type="entry name" value="EF_hand_dom"/>
</dbReference>
<dbReference type="PROSITE" id="PS00018">
    <property type="entry name" value="EF_HAND_1"/>
    <property type="match status" value="2"/>
</dbReference>
<evidence type="ECO:0000313" key="19">
    <source>
        <dbReference type="Proteomes" id="UP001303373"/>
    </source>
</evidence>
<organism evidence="18 19">
    <name type="scientific">Acrodontium crateriforme</name>
    <dbReference type="NCBI Taxonomy" id="150365"/>
    <lineage>
        <taxon>Eukaryota</taxon>
        <taxon>Fungi</taxon>
        <taxon>Dikarya</taxon>
        <taxon>Ascomycota</taxon>
        <taxon>Pezizomycotina</taxon>
        <taxon>Dothideomycetes</taxon>
        <taxon>Dothideomycetidae</taxon>
        <taxon>Mycosphaerellales</taxon>
        <taxon>Teratosphaeriaceae</taxon>
        <taxon>Acrodontium</taxon>
    </lineage>
</organism>
<evidence type="ECO:0000256" key="2">
    <source>
        <dbReference type="ARBA" id="ARBA00004448"/>
    </source>
</evidence>
<feature type="domain" description="EF-hand" evidence="17">
    <location>
        <begin position="113"/>
        <end position="148"/>
    </location>
</feature>
<dbReference type="AlphaFoldDB" id="A0AAQ3R7M6"/>
<feature type="transmembrane region" description="Helical" evidence="16">
    <location>
        <begin position="524"/>
        <end position="544"/>
    </location>
</feature>
<protein>
    <recommendedName>
        <fullName evidence="4">Mitochondrial thiamine pyrophosphate carrier 1</fullName>
    </recommendedName>
</protein>
<dbReference type="PROSITE" id="PS50222">
    <property type="entry name" value="EF_HAND_2"/>
    <property type="match status" value="2"/>
</dbReference>
<keyword evidence="12" id="KW-0496">Mitochondrion</keyword>
<feature type="region of interest" description="Disordered" evidence="15">
    <location>
        <begin position="222"/>
        <end position="249"/>
    </location>
</feature>
<comment type="subcellular location">
    <subcellularLocation>
        <location evidence="2">Mitochondrion inner membrane</location>
        <topology evidence="2">Multi-pass membrane protein</topology>
    </subcellularLocation>
</comment>
<keyword evidence="10" id="KW-0106">Calcium</keyword>
<dbReference type="GO" id="GO:0005743">
    <property type="term" value="C:mitochondrial inner membrane"/>
    <property type="evidence" value="ECO:0007669"/>
    <property type="project" value="UniProtKB-SubCell"/>
</dbReference>
<keyword evidence="19" id="KW-1185">Reference proteome</keyword>
<dbReference type="SUPFAM" id="SSF47473">
    <property type="entry name" value="EF-hand"/>
    <property type="match status" value="1"/>
</dbReference>
<dbReference type="SMART" id="SM00054">
    <property type="entry name" value="EFh"/>
    <property type="match status" value="4"/>
</dbReference>
<feature type="compositionally biased region" description="Polar residues" evidence="15">
    <location>
        <begin position="228"/>
        <end position="247"/>
    </location>
</feature>
<gene>
    <name evidence="18" type="ORF">R9X50_00739700</name>
</gene>
<dbReference type="GO" id="GO:0005509">
    <property type="term" value="F:calcium ion binding"/>
    <property type="evidence" value="ECO:0007669"/>
    <property type="project" value="InterPro"/>
</dbReference>
<comment type="similarity">
    <text evidence="3">Belongs to the mitochondrial carrier (TC 2.A.29) family.</text>
</comment>
<feature type="domain" description="EF-hand" evidence="17">
    <location>
        <begin position="77"/>
        <end position="112"/>
    </location>
</feature>
<feature type="transmembrane region" description="Helical" evidence="16">
    <location>
        <begin position="419"/>
        <end position="436"/>
    </location>
</feature>
<dbReference type="EMBL" id="CP138592">
    <property type="protein sequence ID" value="WPH04506.1"/>
    <property type="molecule type" value="Genomic_DNA"/>
</dbReference>
<dbReference type="Gene3D" id="1.10.238.10">
    <property type="entry name" value="EF-hand"/>
    <property type="match status" value="1"/>
</dbReference>
<evidence type="ECO:0000256" key="13">
    <source>
        <dbReference type="ARBA" id="ARBA00023136"/>
    </source>
</evidence>
<feature type="repeat" description="Solcar" evidence="14">
    <location>
        <begin position="521"/>
        <end position="610"/>
    </location>
</feature>
<dbReference type="PROSITE" id="PS50920">
    <property type="entry name" value="SOLCAR"/>
    <property type="match status" value="3"/>
</dbReference>
<dbReference type="InterPro" id="IPR002067">
    <property type="entry name" value="MCP"/>
</dbReference>
<evidence type="ECO:0000256" key="12">
    <source>
        <dbReference type="ARBA" id="ARBA00023128"/>
    </source>
</evidence>
<feature type="transmembrane region" description="Helical" evidence="16">
    <location>
        <begin position="473"/>
        <end position="491"/>
    </location>
</feature>
<comment type="function">
    <text evidence="1">Mitochondrial transporter that mediates uptake of thiamine pyrophosphate (ThPP) into mitochondria.</text>
</comment>
<dbReference type="Pfam" id="PF00153">
    <property type="entry name" value="Mito_carr"/>
    <property type="match status" value="3"/>
</dbReference>
<evidence type="ECO:0000256" key="1">
    <source>
        <dbReference type="ARBA" id="ARBA00002238"/>
    </source>
</evidence>
<dbReference type="Proteomes" id="UP001303373">
    <property type="component" value="Chromosome 13"/>
</dbReference>
<evidence type="ECO:0000256" key="3">
    <source>
        <dbReference type="ARBA" id="ARBA00006375"/>
    </source>
</evidence>
<keyword evidence="5" id="KW-0813">Transport</keyword>
<evidence type="ECO:0000256" key="8">
    <source>
        <dbReference type="ARBA" id="ARBA00022737"/>
    </source>
</evidence>
<dbReference type="InterPro" id="IPR018108">
    <property type="entry name" value="MCP_transmembrane"/>
</dbReference>
<keyword evidence="11 16" id="KW-1133">Transmembrane helix</keyword>
<keyword evidence="9" id="KW-0999">Mitochondrion inner membrane</keyword>